<name>F0JAZ1_NEOCL</name>
<gene>
    <name evidence="4" type="ORF">BN1204_069141</name>
    <name evidence="3" type="ORF">NCLIV_069141</name>
</gene>
<feature type="domain" description="SRS" evidence="2">
    <location>
        <begin position="68"/>
        <end position="219"/>
    </location>
</feature>
<dbReference type="InterPro" id="IPR028352">
    <property type="entry name" value="Surface_antig_SAG1"/>
</dbReference>
<proteinExistence type="predicted"/>
<dbReference type="InterPro" id="IPR007226">
    <property type="entry name" value="SRS_dom"/>
</dbReference>
<protein>
    <submittedName>
        <fullName evidence="3">SRS domain-containing protein</fullName>
    </submittedName>
</protein>
<dbReference type="GO" id="GO:0016020">
    <property type="term" value="C:membrane"/>
    <property type="evidence" value="ECO:0007669"/>
    <property type="project" value="InterPro"/>
</dbReference>
<sequence>MAKAARMDQRRGGFKSRARKLMALCMGGVLLVSSGKVAAEYLREGTLQRDLDQQPEAETQTEPVFSGQVATCTLPAEGVGASTGGGATSALTLSKGNLTATLRCSGTDYVAIPKLMKQVCSATVEDPSVKNCKTDTQVTGNDKQITLESLLGSSRSIEWTKTEATPNQNTGEEWTLELQEADLPLSDKGFFVGCDKNPAREPLTLKDKAAVECKVDVNVKARPSSVADNNVVICAYGKDSNPEPLKVEMTTEKNTLTVQCGSEGSLNPESYATQYCDPEGELNDCTQKMFEDILPTFATSWWSKADDGNSATLTIPPAEFPESEHQFRLGCVPKTADSEQPDTAAKGGEKGESQTAATTSNCDVIVTVRSGSSPSSSGQLVPTIAGAAALAGLLVGSF</sequence>
<feature type="region of interest" description="Disordered" evidence="1">
    <location>
        <begin position="334"/>
        <end position="358"/>
    </location>
</feature>
<dbReference type="AlphaFoldDB" id="F0JAZ1"/>
<dbReference type="PRINTS" id="PR01801">
    <property type="entry name" value="SURFCEANTIGN"/>
</dbReference>
<dbReference type="VEuPathDB" id="ToxoDB:NCLIV_069141"/>
<evidence type="ECO:0000313" key="3">
    <source>
        <dbReference type="EMBL" id="CCA30044.1"/>
    </source>
</evidence>
<evidence type="ECO:0000259" key="2">
    <source>
        <dbReference type="Pfam" id="PF04092"/>
    </source>
</evidence>
<dbReference type="Gene3D" id="2.60.40.1320">
    <property type="entry name" value="SRS domain"/>
    <property type="match status" value="2"/>
</dbReference>
<dbReference type="InterPro" id="IPR036755">
    <property type="entry name" value="SRS_dom_sf"/>
</dbReference>
<organism>
    <name type="scientific">Neospora caninum (strain Liverpool)</name>
    <dbReference type="NCBI Taxonomy" id="572307"/>
    <lineage>
        <taxon>Eukaryota</taxon>
        <taxon>Sar</taxon>
        <taxon>Alveolata</taxon>
        <taxon>Apicomplexa</taxon>
        <taxon>Conoidasida</taxon>
        <taxon>Coccidia</taxon>
        <taxon>Eucoccidiorida</taxon>
        <taxon>Eimeriorina</taxon>
        <taxon>Sarcocystidae</taxon>
        <taxon>Neospora</taxon>
    </lineage>
</organism>
<reference evidence="3" key="2">
    <citation type="submission" date="2011-03" db="EMBL/GenBank/DDBJ databases">
        <authorList>
            <person name="Aslett M."/>
        </authorList>
    </citation>
    <scope>NUCLEOTIDE SEQUENCE</scope>
    <source>
        <strain evidence="3">Liverpool</strain>
    </source>
</reference>
<dbReference type="Pfam" id="PF04092">
    <property type="entry name" value="SAG"/>
    <property type="match status" value="2"/>
</dbReference>
<accession>F0JAZ1</accession>
<evidence type="ECO:0000256" key="1">
    <source>
        <dbReference type="SAM" id="MobiDB-lite"/>
    </source>
</evidence>
<reference evidence="3" key="1">
    <citation type="submission" date="2011-03" db="EMBL/GenBank/DDBJ databases">
        <title>Comparative genomics and transcriptomics of Neospora caninum and Toxoplasma gondii.</title>
        <authorList>
            <person name="Reid A.J."/>
            <person name="Sohal A."/>
            <person name="Harris D."/>
            <person name="Quail M."/>
            <person name="Sanders M."/>
            <person name="Berriman M."/>
            <person name="Wastling J.M."/>
            <person name="Pain A."/>
        </authorList>
    </citation>
    <scope>NUCLEOTIDE SEQUENCE</scope>
    <source>
        <strain evidence="3">Liverpool</strain>
    </source>
</reference>
<reference evidence="4" key="3">
    <citation type="journal article" date="2015" name="PLoS ONE">
        <title>Comprehensive Evaluation of Toxoplasma gondii VEG and Neospora caninum LIV Genomes with Tachyzoite Stage Transcriptome and Proteome Defines Novel Transcript Features.</title>
        <authorList>
            <person name="Ramaprasad A."/>
            <person name="Mourier T."/>
            <person name="Naeem R."/>
            <person name="Malas T.B."/>
            <person name="Moussa E."/>
            <person name="Panigrahi A."/>
            <person name="Vermont S.J."/>
            <person name="Otto T.D."/>
            <person name="Wastling J."/>
            <person name="Pain A."/>
        </authorList>
    </citation>
    <scope>NUCLEOTIDE SEQUENCE</scope>
    <source>
        <strain evidence="4">Liverpool</strain>
    </source>
</reference>
<evidence type="ECO:0000313" key="4">
    <source>
        <dbReference type="EMBL" id="CEL71257.1"/>
    </source>
</evidence>
<dbReference type="EMBL" id="LN714488">
    <property type="protein sequence ID" value="CEL71257.1"/>
    <property type="molecule type" value="Genomic_DNA"/>
</dbReference>
<feature type="domain" description="SRS" evidence="2">
    <location>
        <begin position="230"/>
        <end position="368"/>
    </location>
</feature>
<dbReference type="EMBL" id="CADU01000293">
    <property type="protein sequence ID" value="CCA30044.1"/>
    <property type="molecule type" value="Genomic_DNA"/>
</dbReference>
<dbReference type="SUPFAM" id="SSF74877">
    <property type="entry name" value="Major surface antigen p30, SAG1"/>
    <property type="match status" value="2"/>
</dbReference>